<gene>
    <name evidence="2" type="ORF">OEZ60_03455</name>
</gene>
<keyword evidence="1" id="KW-0732">Signal</keyword>
<dbReference type="EMBL" id="JAOVQO010000002">
    <property type="protein sequence ID" value="MCU9847052.1"/>
    <property type="molecule type" value="Genomic_DNA"/>
</dbReference>
<evidence type="ECO:0000313" key="2">
    <source>
        <dbReference type="EMBL" id="MCU9847052.1"/>
    </source>
</evidence>
<dbReference type="Proteomes" id="UP001209535">
    <property type="component" value="Unassembled WGS sequence"/>
</dbReference>
<protein>
    <submittedName>
        <fullName evidence="2">AAA+ family ATPase</fullName>
    </submittedName>
</protein>
<feature type="chain" id="PRO_5046074823" evidence="1">
    <location>
        <begin position="19"/>
        <end position="120"/>
    </location>
</feature>
<proteinExistence type="predicted"/>
<organism evidence="2 3">
    <name type="scientific">Albidovulum salinarum</name>
    <dbReference type="NCBI Taxonomy" id="2984153"/>
    <lineage>
        <taxon>Bacteria</taxon>
        <taxon>Pseudomonadati</taxon>
        <taxon>Pseudomonadota</taxon>
        <taxon>Alphaproteobacteria</taxon>
        <taxon>Rhodobacterales</taxon>
        <taxon>Paracoccaceae</taxon>
        <taxon>Albidovulum</taxon>
    </lineage>
</organism>
<comment type="caution">
    <text evidence="2">The sequence shown here is derived from an EMBL/GenBank/DDBJ whole genome shotgun (WGS) entry which is preliminary data.</text>
</comment>
<name>A0ABT2WZE8_9RHOB</name>
<feature type="signal peptide" evidence="1">
    <location>
        <begin position="1"/>
        <end position="18"/>
    </location>
</feature>
<accession>A0ABT2WZE8</accession>
<evidence type="ECO:0000313" key="3">
    <source>
        <dbReference type="Proteomes" id="UP001209535"/>
    </source>
</evidence>
<keyword evidence="3" id="KW-1185">Reference proteome</keyword>
<evidence type="ECO:0000256" key="1">
    <source>
        <dbReference type="SAM" id="SignalP"/>
    </source>
</evidence>
<reference evidence="2 3" key="1">
    <citation type="submission" date="2022-10" db="EMBL/GenBank/DDBJ databases">
        <title>Defluviimonas sp. nov., isolated from ocean surface sediments.</title>
        <authorList>
            <person name="He W."/>
            <person name="Wang L."/>
            <person name="Zhang D.-F."/>
        </authorList>
    </citation>
    <scope>NUCLEOTIDE SEQUENCE [LARGE SCALE GENOMIC DNA]</scope>
    <source>
        <strain evidence="2 3">WL0024</strain>
    </source>
</reference>
<sequence>MRRIAHALAVLLIATAPAAGQSGGAPGEKSAEEGLSLLEEGARIILRSMIGDVEPALKDLHAEMGRALAEMEPAFRDLAAMIGDMRNYHAPEMLPNGDIIIRRKSPAERALPEPDGEIEI</sequence>
<dbReference type="RefSeq" id="WP_263333209.1">
    <property type="nucleotide sequence ID" value="NZ_JAOVQO010000002.1"/>
</dbReference>